<evidence type="ECO:0000256" key="1">
    <source>
        <dbReference type="ARBA" id="ARBA00022723"/>
    </source>
</evidence>
<dbReference type="InterPro" id="IPR058240">
    <property type="entry name" value="rSAM_sf"/>
</dbReference>
<keyword evidence="3" id="KW-0411">Iron-sulfur</keyword>
<dbReference type="SFLD" id="SFLDS00029">
    <property type="entry name" value="Radical_SAM"/>
    <property type="match status" value="1"/>
</dbReference>
<keyword evidence="1" id="KW-0479">Metal-binding</keyword>
<evidence type="ECO:0000256" key="2">
    <source>
        <dbReference type="ARBA" id="ARBA00023004"/>
    </source>
</evidence>
<dbReference type="InterPro" id="IPR006638">
    <property type="entry name" value="Elp3/MiaA/NifB-like_rSAM"/>
</dbReference>
<dbReference type="EMBL" id="AP025628">
    <property type="protein sequence ID" value="BDG61108.1"/>
    <property type="molecule type" value="Genomic_DNA"/>
</dbReference>
<dbReference type="InterPro" id="IPR007197">
    <property type="entry name" value="rSAM"/>
</dbReference>
<keyword evidence="2" id="KW-0408">Iron</keyword>
<dbReference type="KEGG" id="cmic:caldi_21980"/>
<protein>
    <submittedName>
        <fullName evidence="6">Radical SAM protein</fullName>
    </submittedName>
</protein>
<dbReference type="Gene3D" id="3.80.30.30">
    <property type="match status" value="1"/>
</dbReference>
<proteinExistence type="predicted"/>
<dbReference type="PANTHER" id="PTHR43432">
    <property type="entry name" value="SLR0285 PROTEIN"/>
    <property type="match status" value="1"/>
</dbReference>
<dbReference type="AlphaFoldDB" id="A0AA35CMI8"/>
<sequence length="323" mass="35364">MPRPTVHEIECKSVLNRVTGMPFAWSANPYRGCAHACIYCYARETHTYLDLDPGTSFQEVLFAKVNAPAVLRTELARPSWTHEHVVVGTATDPYQPVEGKYRLTRRILEALAEFATPASVTTKGTLVVRDIDVLQDLERRAGAAVNVTVTTLDRVLWRRLEPGAPPPEKRLEAVRRLARAGIPTGVFVAPVLPGLNDSAASLRQVIRAAAEAGARSAIVSPLRIDPAVREYLLEILGEFYPALARQYEAFYRGRTTAPPEYRQRLTARAEAIRVAAALGCDVHPASRAEQRGRAAPGPGSRPCGQGPQPPRAATRVVQARLKL</sequence>
<dbReference type="Pfam" id="PF04055">
    <property type="entry name" value="Radical_SAM"/>
    <property type="match status" value="1"/>
</dbReference>
<dbReference type="GO" id="GO:0003824">
    <property type="term" value="F:catalytic activity"/>
    <property type="evidence" value="ECO:0007669"/>
    <property type="project" value="InterPro"/>
</dbReference>
<name>A0AA35CMI8_9FIRM</name>
<dbReference type="PANTHER" id="PTHR43432:SF3">
    <property type="entry name" value="SLR0285 PROTEIN"/>
    <property type="match status" value="1"/>
</dbReference>
<dbReference type="SUPFAM" id="SSF102114">
    <property type="entry name" value="Radical SAM enzymes"/>
    <property type="match status" value="1"/>
</dbReference>
<evidence type="ECO:0000313" key="6">
    <source>
        <dbReference type="EMBL" id="BDG61108.1"/>
    </source>
</evidence>
<dbReference type="InterPro" id="IPR040086">
    <property type="entry name" value="MJ0683-like"/>
</dbReference>
<dbReference type="Proteomes" id="UP001163687">
    <property type="component" value="Chromosome"/>
</dbReference>
<dbReference type="GO" id="GO:0046872">
    <property type="term" value="F:metal ion binding"/>
    <property type="evidence" value="ECO:0007669"/>
    <property type="project" value="UniProtKB-KW"/>
</dbReference>
<evidence type="ECO:0000259" key="5">
    <source>
        <dbReference type="PROSITE" id="PS51918"/>
    </source>
</evidence>
<reference evidence="6" key="1">
    <citation type="submission" date="2022-03" db="EMBL/GenBank/DDBJ databases">
        <title>Complete genome sequence of Caldinitratiruptor microaerophilus.</title>
        <authorList>
            <person name="Mukaiyama R."/>
            <person name="Nishiyama T."/>
            <person name="Ueda K."/>
        </authorList>
    </citation>
    <scope>NUCLEOTIDE SEQUENCE</scope>
    <source>
        <strain evidence="6">JCM 16183</strain>
    </source>
</reference>
<dbReference type="SFLD" id="SFLDG01084">
    <property type="entry name" value="Uncharacterised_Radical_SAM_Su"/>
    <property type="match status" value="1"/>
</dbReference>
<evidence type="ECO:0000256" key="4">
    <source>
        <dbReference type="SAM" id="MobiDB-lite"/>
    </source>
</evidence>
<evidence type="ECO:0000256" key="3">
    <source>
        <dbReference type="ARBA" id="ARBA00023014"/>
    </source>
</evidence>
<dbReference type="CDD" id="cd01335">
    <property type="entry name" value="Radical_SAM"/>
    <property type="match status" value="1"/>
</dbReference>
<feature type="domain" description="Radical SAM core" evidence="5">
    <location>
        <begin position="19"/>
        <end position="252"/>
    </location>
</feature>
<feature type="region of interest" description="Disordered" evidence="4">
    <location>
        <begin position="285"/>
        <end position="317"/>
    </location>
</feature>
<keyword evidence="7" id="KW-1185">Reference proteome</keyword>
<dbReference type="RefSeq" id="WP_264841785.1">
    <property type="nucleotide sequence ID" value="NZ_AP025628.1"/>
</dbReference>
<organism evidence="6 7">
    <name type="scientific">Caldinitratiruptor microaerophilus</name>
    <dbReference type="NCBI Taxonomy" id="671077"/>
    <lineage>
        <taxon>Bacteria</taxon>
        <taxon>Bacillati</taxon>
        <taxon>Bacillota</taxon>
        <taxon>Clostridia</taxon>
        <taxon>Eubacteriales</taxon>
        <taxon>Symbiobacteriaceae</taxon>
        <taxon>Caldinitratiruptor</taxon>
    </lineage>
</organism>
<gene>
    <name evidence="6" type="ORF">caldi_21980</name>
</gene>
<accession>A0AA35CMI8</accession>
<dbReference type="SMART" id="SM00729">
    <property type="entry name" value="Elp3"/>
    <property type="match status" value="1"/>
</dbReference>
<dbReference type="GO" id="GO:0051536">
    <property type="term" value="F:iron-sulfur cluster binding"/>
    <property type="evidence" value="ECO:0007669"/>
    <property type="project" value="UniProtKB-KW"/>
</dbReference>
<evidence type="ECO:0000313" key="7">
    <source>
        <dbReference type="Proteomes" id="UP001163687"/>
    </source>
</evidence>
<dbReference type="PROSITE" id="PS51918">
    <property type="entry name" value="RADICAL_SAM"/>
    <property type="match status" value="1"/>
</dbReference>